<keyword evidence="9" id="KW-1185">Reference proteome</keyword>
<dbReference type="CDD" id="cd06170">
    <property type="entry name" value="LuxR_C_like"/>
    <property type="match status" value="1"/>
</dbReference>
<dbReference type="PANTHER" id="PTHR43214:SF24">
    <property type="entry name" value="TRANSCRIPTIONAL REGULATORY PROTEIN NARL-RELATED"/>
    <property type="match status" value="1"/>
</dbReference>
<accession>A0A5N8W0S6</accession>
<feature type="domain" description="HTH luxR-type" evidence="6">
    <location>
        <begin position="153"/>
        <end position="218"/>
    </location>
</feature>
<dbReference type="PRINTS" id="PR00038">
    <property type="entry name" value="HTHLUXR"/>
</dbReference>
<dbReference type="InterPro" id="IPR039420">
    <property type="entry name" value="WalR-like"/>
</dbReference>
<evidence type="ECO:0000256" key="1">
    <source>
        <dbReference type="ARBA" id="ARBA00022553"/>
    </source>
</evidence>
<dbReference type="SMART" id="SM00421">
    <property type="entry name" value="HTH_LUXR"/>
    <property type="match status" value="1"/>
</dbReference>
<feature type="domain" description="Response regulatory" evidence="7">
    <location>
        <begin position="9"/>
        <end position="125"/>
    </location>
</feature>
<dbReference type="PANTHER" id="PTHR43214">
    <property type="entry name" value="TWO-COMPONENT RESPONSE REGULATOR"/>
    <property type="match status" value="1"/>
</dbReference>
<dbReference type="SMART" id="SM00448">
    <property type="entry name" value="REC"/>
    <property type="match status" value="1"/>
</dbReference>
<evidence type="ECO:0000256" key="2">
    <source>
        <dbReference type="ARBA" id="ARBA00023015"/>
    </source>
</evidence>
<dbReference type="GO" id="GO:0000160">
    <property type="term" value="P:phosphorelay signal transduction system"/>
    <property type="evidence" value="ECO:0007669"/>
    <property type="project" value="InterPro"/>
</dbReference>
<dbReference type="InterPro" id="IPR058245">
    <property type="entry name" value="NreC/VraR/RcsB-like_REC"/>
</dbReference>
<dbReference type="AlphaFoldDB" id="A0A5N8W0S6"/>
<keyword evidence="4" id="KW-0804">Transcription</keyword>
<name>A0A5N8W0S6_9ACTN</name>
<dbReference type="SUPFAM" id="SSF52172">
    <property type="entry name" value="CheY-like"/>
    <property type="match status" value="1"/>
</dbReference>
<dbReference type="Pfam" id="PF00196">
    <property type="entry name" value="GerE"/>
    <property type="match status" value="1"/>
</dbReference>
<proteinExistence type="predicted"/>
<dbReference type="Pfam" id="PF00072">
    <property type="entry name" value="Response_reg"/>
    <property type="match status" value="1"/>
</dbReference>
<dbReference type="EMBL" id="VJZE01000058">
    <property type="protein sequence ID" value="MPY40546.1"/>
    <property type="molecule type" value="Genomic_DNA"/>
</dbReference>
<evidence type="ECO:0000256" key="4">
    <source>
        <dbReference type="ARBA" id="ARBA00023163"/>
    </source>
</evidence>
<dbReference type="SUPFAM" id="SSF46894">
    <property type="entry name" value="C-terminal effector domain of the bipartite response regulators"/>
    <property type="match status" value="1"/>
</dbReference>
<keyword evidence="2" id="KW-0805">Transcription regulation</keyword>
<sequence length="224" mass="24076">MSRTSGPIRVVVVDDQPLIRAGFAMVLAAQSDIDVVGEAENGADALTLLAGTEADVVIMDIRMPVMDGVEATRRLGRLPEAPRVLVLTTFDTDEDAFAALQAGASGFLLKNTPPEEVVTAIRVVAGGESVVAPRITRQLLDRFAGKLDPSPRHDERLDMLTAREREVLELVAEGLSNTEIASRLFIAEATVKTHFGKILTKLDLRDRVQAVIFAYDSGLVSPSG</sequence>
<dbReference type="InterPro" id="IPR016032">
    <property type="entry name" value="Sig_transdc_resp-reg_C-effctor"/>
</dbReference>
<reference evidence="8 9" key="1">
    <citation type="submission" date="2019-07" db="EMBL/GenBank/DDBJ databases">
        <title>New species of Amycolatopsis and Streptomyces.</title>
        <authorList>
            <person name="Duangmal K."/>
            <person name="Teo W.F.A."/>
            <person name="Lipun K."/>
        </authorList>
    </citation>
    <scope>NUCLEOTIDE SEQUENCE [LARGE SCALE GENOMIC DNA]</scope>
    <source>
        <strain evidence="8 9">TISTR 2346</strain>
    </source>
</reference>
<dbReference type="InterPro" id="IPR011006">
    <property type="entry name" value="CheY-like_superfamily"/>
</dbReference>
<dbReference type="Proteomes" id="UP000326979">
    <property type="component" value="Unassembled WGS sequence"/>
</dbReference>
<evidence type="ECO:0000313" key="9">
    <source>
        <dbReference type="Proteomes" id="UP000326979"/>
    </source>
</evidence>
<dbReference type="Gene3D" id="3.40.50.2300">
    <property type="match status" value="1"/>
</dbReference>
<dbReference type="PROSITE" id="PS50043">
    <property type="entry name" value="HTH_LUXR_2"/>
    <property type="match status" value="1"/>
</dbReference>
<dbReference type="CDD" id="cd17535">
    <property type="entry name" value="REC_NarL-like"/>
    <property type="match status" value="1"/>
</dbReference>
<protein>
    <submittedName>
        <fullName evidence="8">Response regulator transcription factor</fullName>
    </submittedName>
</protein>
<evidence type="ECO:0000313" key="8">
    <source>
        <dbReference type="EMBL" id="MPY40546.1"/>
    </source>
</evidence>
<organism evidence="8 9">
    <name type="scientific">Streptomyces phyllanthi</name>
    <dbReference type="NCBI Taxonomy" id="1803180"/>
    <lineage>
        <taxon>Bacteria</taxon>
        <taxon>Bacillati</taxon>
        <taxon>Actinomycetota</taxon>
        <taxon>Actinomycetes</taxon>
        <taxon>Kitasatosporales</taxon>
        <taxon>Streptomycetaceae</taxon>
        <taxon>Streptomyces</taxon>
    </lineage>
</organism>
<dbReference type="PROSITE" id="PS50110">
    <property type="entry name" value="RESPONSE_REGULATORY"/>
    <property type="match status" value="1"/>
</dbReference>
<dbReference type="GO" id="GO:0006355">
    <property type="term" value="P:regulation of DNA-templated transcription"/>
    <property type="evidence" value="ECO:0007669"/>
    <property type="project" value="InterPro"/>
</dbReference>
<feature type="modified residue" description="4-aspartylphosphate" evidence="5">
    <location>
        <position position="60"/>
    </location>
</feature>
<keyword evidence="1 5" id="KW-0597">Phosphoprotein</keyword>
<dbReference type="InterPro" id="IPR000792">
    <property type="entry name" value="Tscrpt_reg_LuxR_C"/>
</dbReference>
<comment type="caution">
    <text evidence="8">The sequence shown here is derived from an EMBL/GenBank/DDBJ whole genome shotgun (WGS) entry which is preliminary data.</text>
</comment>
<keyword evidence="3" id="KW-0238">DNA-binding</keyword>
<gene>
    <name evidence="8" type="ORF">FNH04_11710</name>
</gene>
<evidence type="ECO:0000256" key="5">
    <source>
        <dbReference type="PROSITE-ProRule" id="PRU00169"/>
    </source>
</evidence>
<dbReference type="RefSeq" id="WP_152783163.1">
    <property type="nucleotide sequence ID" value="NZ_BAABEQ010000005.1"/>
</dbReference>
<evidence type="ECO:0000256" key="3">
    <source>
        <dbReference type="ARBA" id="ARBA00023125"/>
    </source>
</evidence>
<evidence type="ECO:0000259" key="7">
    <source>
        <dbReference type="PROSITE" id="PS50110"/>
    </source>
</evidence>
<dbReference type="OrthoDB" id="9808843at2"/>
<evidence type="ECO:0000259" key="6">
    <source>
        <dbReference type="PROSITE" id="PS50043"/>
    </source>
</evidence>
<dbReference type="GO" id="GO:0003677">
    <property type="term" value="F:DNA binding"/>
    <property type="evidence" value="ECO:0007669"/>
    <property type="project" value="UniProtKB-KW"/>
</dbReference>
<dbReference type="InterPro" id="IPR001789">
    <property type="entry name" value="Sig_transdc_resp-reg_receiver"/>
</dbReference>